<organism evidence="1 2">
    <name type="scientific">Pistacia integerrima</name>
    <dbReference type="NCBI Taxonomy" id="434235"/>
    <lineage>
        <taxon>Eukaryota</taxon>
        <taxon>Viridiplantae</taxon>
        <taxon>Streptophyta</taxon>
        <taxon>Embryophyta</taxon>
        <taxon>Tracheophyta</taxon>
        <taxon>Spermatophyta</taxon>
        <taxon>Magnoliopsida</taxon>
        <taxon>eudicotyledons</taxon>
        <taxon>Gunneridae</taxon>
        <taxon>Pentapetalae</taxon>
        <taxon>rosids</taxon>
        <taxon>malvids</taxon>
        <taxon>Sapindales</taxon>
        <taxon>Anacardiaceae</taxon>
        <taxon>Pistacia</taxon>
    </lineage>
</organism>
<protein>
    <submittedName>
        <fullName evidence="1">Uncharacterized protein</fullName>
    </submittedName>
</protein>
<sequence length="220" mass="24377">MDSEPDFNFNDPCSTPKLSLFSFPMSKGQEPPGMLTPPVNIPASIPFQWEEAPGKPRNSCVIQSKPKPASARCLELPPRLLCETKMINIPSPTTVLDGPDVGRSLSYTLSFRRRGSLRRENKEGLLFWSSRWGSFKKNKVNVGGRNSDTLDSSSASGGGDGGSDGGAKVKITRVRKRSVSFLSLKSHTSSSHMWTSICESFKQAVPWRRRQDKLRKMESN</sequence>
<name>A0ACC0Z5K5_9ROSI</name>
<comment type="caution">
    <text evidence="1">The sequence shown here is derived from an EMBL/GenBank/DDBJ whole genome shotgun (WGS) entry which is preliminary data.</text>
</comment>
<accession>A0ACC0Z5K5</accession>
<evidence type="ECO:0000313" key="1">
    <source>
        <dbReference type="EMBL" id="KAJ0046192.1"/>
    </source>
</evidence>
<evidence type="ECO:0000313" key="2">
    <source>
        <dbReference type="Proteomes" id="UP001163603"/>
    </source>
</evidence>
<keyword evidence="2" id="KW-1185">Reference proteome</keyword>
<dbReference type="EMBL" id="CM047738">
    <property type="protein sequence ID" value="KAJ0046192.1"/>
    <property type="molecule type" value="Genomic_DNA"/>
</dbReference>
<reference evidence="2" key="1">
    <citation type="journal article" date="2023" name="G3 (Bethesda)">
        <title>Genome assembly and association tests identify interacting loci associated with vigor, precocity, and sex in interspecific pistachio rootstocks.</title>
        <authorList>
            <person name="Palmer W."/>
            <person name="Jacygrad E."/>
            <person name="Sagayaradj S."/>
            <person name="Cavanaugh K."/>
            <person name="Han R."/>
            <person name="Bertier L."/>
            <person name="Beede B."/>
            <person name="Kafkas S."/>
            <person name="Golino D."/>
            <person name="Preece J."/>
            <person name="Michelmore R."/>
        </authorList>
    </citation>
    <scope>NUCLEOTIDE SEQUENCE [LARGE SCALE GENOMIC DNA]</scope>
</reference>
<gene>
    <name evidence="1" type="ORF">Pint_05069</name>
</gene>
<proteinExistence type="predicted"/>
<dbReference type="Proteomes" id="UP001163603">
    <property type="component" value="Chromosome 3"/>
</dbReference>